<dbReference type="RefSeq" id="WP_188768405.1">
    <property type="nucleotide sequence ID" value="NZ_BMHK01000003.1"/>
</dbReference>
<reference evidence="3" key="1">
    <citation type="journal article" date="2014" name="Int. J. Syst. Evol. Microbiol.">
        <title>Complete genome sequence of Corynebacterium casei LMG S-19264T (=DSM 44701T), isolated from a smear-ripened cheese.</title>
        <authorList>
            <consortium name="US DOE Joint Genome Institute (JGI-PGF)"/>
            <person name="Walter F."/>
            <person name="Albersmeier A."/>
            <person name="Kalinowski J."/>
            <person name="Ruckert C."/>
        </authorList>
    </citation>
    <scope>NUCLEOTIDE SEQUENCE</scope>
    <source>
        <strain evidence="3">CGMCC 1.15095</strain>
    </source>
</reference>
<comment type="similarity">
    <text evidence="1">Belongs to the ribosome association toxin RatA family.</text>
</comment>
<reference evidence="3" key="2">
    <citation type="submission" date="2020-09" db="EMBL/GenBank/DDBJ databases">
        <authorList>
            <person name="Sun Q."/>
            <person name="Zhou Y."/>
        </authorList>
    </citation>
    <scope>NUCLEOTIDE SEQUENCE</scope>
    <source>
        <strain evidence="3">CGMCC 1.15095</strain>
    </source>
</reference>
<proteinExistence type="inferred from homology"/>
<dbReference type="InterPro" id="IPR023393">
    <property type="entry name" value="START-like_dom_sf"/>
</dbReference>
<evidence type="ECO:0000259" key="2">
    <source>
        <dbReference type="Pfam" id="PF03364"/>
    </source>
</evidence>
<accession>A0A916TR91</accession>
<dbReference type="EMBL" id="BMHK01000003">
    <property type="protein sequence ID" value="GGB91031.1"/>
    <property type="molecule type" value="Genomic_DNA"/>
</dbReference>
<sequence length="174" mass="19326">MIETRQQVSVIAPIDTTWSYARDVERWAEIMPGYQSCEIVDDDNSLWVLKVGVGGLVRTVKVDVHVDEWAGPERVDFSFRLRGDPVEGTGSYHALPEGDDRTQVILHVRVNGSGPMAPMWEAMGGPVLPRFANGFAEQLKARIELAAGTAAPASPIRLSMLGRVLAWLKRLFRR</sequence>
<dbReference type="Pfam" id="PF03364">
    <property type="entry name" value="Polyketide_cyc"/>
    <property type="match status" value="1"/>
</dbReference>
<gene>
    <name evidence="3" type="ORF">GCM10011494_06740</name>
</gene>
<evidence type="ECO:0000313" key="3">
    <source>
        <dbReference type="EMBL" id="GGB91031.1"/>
    </source>
</evidence>
<dbReference type="SUPFAM" id="SSF55961">
    <property type="entry name" value="Bet v1-like"/>
    <property type="match status" value="1"/>
</dbReference>
<comment type="caution">
    <text evidence="3">The sequence shown here is derived from an EMBL/GenBank/DDBJ whole genome shotgun (WGS) entry which is preliminary data.</text>
</comment>
<evidence type="ECO:0000256" key="1">
    <source>
        <dbReference type="ARBA" id="ARBA00008918"/>
    </source>
</evidence>
<dbReference type="Proteomes" id="UP000608154">
    <property type="component" value="Unassembled WGS sequence"/>
</dbReference>
<protein>
    <recommendedName>
        <fullName evidence="2">Coenzyme Q-binding protein COQ10 START domain-containing protein</fullName>
    </recommendedName>
</protein>
<dbReference type="CDD" id="cd07812">
    <property type="entry name" value="SRPBCC"/>
    <property type="match status" value="1"/>
</dbReference>
<feature type="domain" description="Coenzyme Q-binding protein COQ10 START" evidence="2">
    <location>
        <begin position="12"/>
        <end position="135"/>
    </location>
</feature>
<dbReference type="InterPro" id="IPR005031">
    <property type="entry name" value="COQ10_START"/>
</dbReference>
<keyword evidence="4" id="KW-1185">Reference proteome</keyword>
<dbReference type="Gene3D" id="3.30.530.20">
    <property type="match status" value="1"/>
</dbReference>
<name>A0A916TR91_9SPHN</name>
<dbReference type="AlphaFoldDB" id="A0A916TR91"/>
<evidence type="ECO:0000313" key="4">
    <source>
        <dbReference type="Proteomes" id="UP000608154"/>
    </source>
</evidence>
<organism evidence="3 4">
    <name type="scientific">Novosphingobium endophyticum</name>
    <dbReference type="NCBI Taxonomy" id="1955250"/>
    <lineage>
        <taxon>Bacteria</taxon>
        <taxon>Pseudomonadati</taxon>
        <taxon>Pseudomonadota</taxon>
        <taxon>Alphaproteobacteria</taxon>
        <taxon>Sphingomonadales</taxon>
        <taxon>Sphingomonadaceae</taxon>
        <taxon>Novosphingobium</taxon>
    </lineage>
</organism>